<evidence type="ECO:0000313" key="1">
    <source>
        <dbReference type="EMBL" id="MFC3163060.1"/>
    </source>
</evidence>
<dbReference type="InterPro" id="IPR021508">
    <property type="entry name" value="Gp17-like"/>
</dbReference>
<proteinExistence type="predicted"/>
<dbReference type="EMBL" id="JBHRTG010000007">
    <property type="protein sequence ID" value="MFC3163060.1"/>
    <property type="molecule type" value="Genomic_DNA"/>
</dbReference>
<dbReference type="RefSeq" id="WP_182305395.1">
    <property type="nucleotide sequence ID" value="NZ_CP059896.1"/>
</dbReference>
<evidence type="ECO:0000313" key="2">
    <source>
        <dbReference type="Proteomes" id="UP001595647"/>
    </source>
</evidence>
<reference evidence="2" key="1">
    <citation type="journal article" date="2019" name="Int. J. Syst. Evol. Microbiol.">
        <title>The Global Catalogue of Microorganisms (GCM) 10K type strain sequencing project: providing services to taxonomists for standard genome sequencing and annotation.</title>
        <authorList>
            <consortium name="The Broad Institute Genomics Platform"/>
            <consortium name="The Broad Institute Genome Sequencing Center for Infectious Disease"/>
            <person name="Wu L."/>
            <person name="Ma J."/>
        </authorList>
    </citation>
    <scope>NUCLEOTIDE SEQUENCE [LARGE SCALE GENOMIC DNA]</scope>
    <source>
        <strain evidence="2">KCTC 52231</strain>
    </source>
</reference>
<accession>A0ABV7HXB1</accession>
<protein>
    <submittedName>
        <fullName evidence="1">DUF3168 domain-containing protein</fullName>
    </submittedName>
</protein>
<dbReference type="InterPro" id="IPR053745">
    <property type="entry name" value="Viral_Tail_Comp_sf"/>
</dbReference>
<comment type="caution">
    <text evidence="1">The sequence shown here is derived from an EMBL/GenBank/DDBJ whole genome shotgun (WGS) entry which is preliminary data.</text>
</comment>
<dbReference type="Proteomes" id="UP001595647">
    <property type="component" value="Unassembled WGS sequence"/>
</dbReference>
<name>A0ABV7HXB1_9HYPH</name>
<sequence length="135" mass="14882">MSVGQELWDAVRGAMLADAAVMALVNAVYDKVPDSPWGDKNAYISRGPFYGIPDDAECIDGQEITVQLDIWSRRPDRWSMDDMIAAVRAVLHEQDFDLGTSALVSLRVSLWRIIDDPDPLTVHGVVQLDALVEAA</sequence>
<dbReference type="Pfam" id="PF11367">
    <property type="entry name" value="Tail_completion_gp17"/>
    <property type="match status" value="1"/>
</dbReference>
<dbReference type="Gene3D" id="3.30.2000.30">
    <property type="match status" value="1"/>
</dbReference>
<keyword evidence="2" id="KW-1185">Reference proteome</keyword>
<organism evidence="1 2">
    <name type="scientific">Ciceribacter thiooxidans</name>
    <dbReference type="NCBI Taxonomy" id="1969821"/>
    <lineage>
        <taxon>Bacteria</taxon>
        <taxon>Pseudomonadati</taxon>
        <taxon>Pseudomonadota</taxon>
        <taxon>Alphaproteobacteria</taxon>
        <taxon>Hyphomicrobiales</taxon>
        <taxon>Rhizobiaceae</taxon>
        <taxon>Ciceribacter</taxon>
    </lineage>
</organism>
<gene>
    <name evidence="1" type="ORF">ACFOHV_07185</name>
</gene>